<dbReference type="Pfam" id="PF13416">
    <property type="entry name" value="SBP_bac_8"/>
    <property type="match status" value="1"/>
</dbReference>
<dbReference type="AlphaFoldDB" id="A0A8J8Q025"/>
<comment type="caution">
    <text evidence="2">The sequence shown here is derived from an EMBL/GenBank/DDBJ whole genome shotgun (WGS) entry which is preliminary data.</text>
</comment>
<proteinExistence type="predicted"/>
<accession>A0A8J8Q025</accession>
<sequence length="430" mass="47378">MKGTAALGAAALAGCIGTGDPEGGDDETGTESDEMADEIAGWGWDVAARSLELTADEYNDEHDAAVEIEEFGREAMKEDLQTRLASGSGAPEVSMLEMIDGPSYIDTGAVLDITDQIEEADVYDDFVPGVWESLSDGDDIYALPWDIGPTAVFYRRDVYDEHGLDADEIETWDDFIEQGEQLPDDVYMLNLPENDLDGFWRFQFRQLEGEPFTEDGAVNIHSETSLQVAQNIKDLHDAGIASNLEGWSSAWFGAYGDGEIASLPSAAWMEGTLRAELPETEGDWGVYKIPAFESGGARASNWGGSSLMIPDQHESAENNRAWDYIRWTAANEEMQLLMYDEYGLFPALETTFDADIFSEELEFFGGQPAREIFAEVAEEIPSYRFTGDTPEVSQAINDEFQRMLRDDQTPEEAVEAAAETVADNTGRDLA</sequence>
<protein>
    <submittedName>
        <fullName evidence="2">ABC transporter substrate-binding protein</fullName>
    </submittedName>
</protein>
<evidence type="ECO:0000256" key="1">
    <source>
        <dbReference type="SAM" id="MobiDB-lite"/>
    </source>
</evidence>
<name>A0A8J8Q025_9EURY</name>
<organism evidence="2 3">
    <name type="scientific">Natronococcus pandeyae</name>
    <dbReference type="NCBI Taxonomy" id="2055836"/>
    <lineage>
        <taxon>Archaea</taxon>
        <taxon>Methanobacteriati</taxon>
        <taxon>Methanobacteriota</taxon>
        <taxon>Stenosarchaea group</taxon>
        <taxon>Halobacteria</taxon>
        <taxon>Halobacteriales</taxon>
        <taxon>Natrialbaceae</taxon>
        <taxon>Natronococcus</taxon>
    </lineage>
</organism>
<dbReference type="PROSITE" id="PS51257">
    <property type="entry name" value="PROKAR_LIPOPROTEIN"/>
    <property type="match status" value="1"/>
</dbReference>
<keyword evidence="3" id="KW-1185">Reference proteome</keyword>
<reference evidence="2" key="1">
    <citation type="submission" date="2017-11" db="EMBL/GenBank/DDBJ databases">
        <authorList>
            <person name="Kajale S.C."/>
            <person name="Sharma A."/>
        </authorList>
    </citation>
    <scope>NUCLEOTIDE SEQUENCE</scope>
    <source>
        <strain evidence="2">LS1_42</strain>
    </source>
</reference>
<feature type="region of interest" description="Disordered" evidence="1">
    <location>
        <begin position="406"/>
        <end position="430"/>
    </location>
</feature>
<dbReference type="RefSeq" id="WP_148860599.1">
    <property type="nucleotide sequence ID" value="NZ_PHNJ01000024.1"/>
</dbReference>
<dbReference type="Proteomes" id="UP000766904">
    <property type="component" value="Unassembled WGS sequence"/>
</dbReference>
<feature type="compositionally biased region" description="Acidic residues" evidence="1">
    <location>
        <begin position="22"/>
        <end position="36"/>
    </location>
</feature>
<dbReference type="SUPFAM" id="SSF53850">
    <property type="entry name" value="Periplasmic binding protein-like II"/>
    <property type="match status" value="1"/>
</dbReference>
<dbReference type="PANTHER" id="PTHR43649">
    <property type="entry name" value="ARABINOSE-BINDING PROTEIN-RELATED"/>
    <property type="match status" value="1"/>
</dbReference>
<dbReference type="PANTHER" id="PTHR43649:SF12">
    <property type="entry name" value="DIACETYLCHITOBIOSE BINDING PROTEIN DASA"/>
    <property type="match status" value="1"/>
</dbReference>
<evidence type="ECO:0000313" key="3">
    <source>
        <dbReference type="Proteomes" id="UP000766904"/>
    </source>
</evidence>
<dbReference type="InterPro" id="IPR006059">
    <property type="entry name" value="SBP"/>
</dbReference>
<feature type="region of interest" description="Disordered" evidence="1">
    <location>
        <begin position="14"/>
        <end position="36"/>
    </location>
</feature>
<evidence type="ECO:0000313" key="2">
    <source>
        <dbReference type="EMBL" id="TYL36013.1"/>
    </source>
</evidence>
<dbReference type="EMBL" id="PHNJ01000024">
    <property type="protein sequence ID" value="TYL36013.1"/>
    <property type="molecule type" value="Genomic_DNA"/>
</dbReference>
<dbReference type="OrthoDB" id="298910at2157"/>
<dbReference type="Gene3D" id="3.40.190.10">
    <property type="entry name" value="Periplasmic binding protein-like II"/>
    <property type="match status" value="1"/>
</dbReference>
<gene>
    <name evidence="2" type="ORF">CV102_24500</name>
</gene>
<dbReference type="InterPro" id="IPR050490">
    <property type="entry name" value="Bact_solute-bd_prot1"/>
</dbReference>